<accession>A0A4C1WKU6</accession>
<dbReference type="EMBL" id="BGZK01000585">
    <property type="protein sequence ID" value="GBP51643.1"/>
    <property type="molecule type" value="Genomic_DNA"/>
</dbReference>
<reference evidence="2 3" key="1">
    <citation type="journal article" date="2019" name="Commun. Biol.">
        <title>The bagworm genome reveals a unique fibroin gene that provides high tensile strength.</title>
        <authorList>
            <person name="Kono N."/>
            <person name="Nakamura H."/>
            <person name="Ohtoshi R."/>
            <person name="Tomita M."/>
            <person name="Numata K."/>
            <person name="Arakawa K."/>
        </authorList>
    </citation>
    <scope>NUCLEOTIDE SEQUENCE [LARGE SCALE GENOMIC DNA]</scope>
</reference>
<evidence type="ECO:0000256" key="1">
    <source>
        <dbReference type="SAM" id="MobiDB-lite"/>
    </source>
</evidence>
<evidence type="ECO:0000313" key="2">
    <source>
        <dbReference type="EMBL" id="GBP51643.1"/>
    </source>
</evidence>
<gene>
    <name evidence="2" type="ORF">EVAR_96239_1</name>
</gene>
<keyword evidence="3" id="KW-1185">Reference proteome</keyword>
<feature type="region of interest" description="Disordered" evidence="1">
    <location>
        <begin position="90"/>
        <end position="112"/>
    </location>
</feature>
<comment type="caution">
    <text evidence="2">The sequence shown here is derived from an EMBL/GenBank/DDBJ whole genome shotgun (WGS) entry which is preliminary data.</text>
</comment>
<sequence length="118" mass="12835">MNHQQKYHDQESDKVFPAETAAPIFRHHFRGHAMRSHLIVAGIDYTSIVTIELIDYCRISSAGARGGGGRQVARHPVADLYFRIGHGVRPAGSMSRSEVTAPKKQPAGVAAAAASRRC</sequence>
<proteinExistence type="predicted"/>
<feature type="compositionally biased region" description="Low complexity" evidence="1">
    <location>
        <begin position="102"/>
        <end position="112"/>
    </location>
</feature>
<evidence type="ECO:0000313" key="3">
    <source>
        <dbReference type="Proteomes" id="UP000299102"/>
    </source>
</evidence>
<organism evidence="2 3">
    <name type="scientific">Eumeta variegata</name>
    <name type="common">Bagworm moth</name>
    <name type="synonym">Eumeta japonica</name>
    <dbReference type="NCBI Taxonomy" id="151549"/>
    <lineage>
        <taxon>Eukaryota</taxon>
        <taxon>Metazoa</taxon>
        <taxon>Ecdysozoa</taxon>
        <taxon>Arthropoda</taxon>
        <taxon>Hexapoda</taxon>
        <taxon>Insecta</taxon>
        <taxon>Pterygota</taxon>
        <taxon>Neoptera</taxon>
        <taxon>Endopterygota</taxon>
        <taxon>Lepidoptera</taxon>
        <taxon>Glossata</taxon>
        <taxon>Ditrysia</taxon>
        <taxon>Tineoidea</taxon>
        <taxon>Psychidae</taxon>
        <taxon>Oiketicinae</taxon>
        <taxon>Eumeta</taxon>
    </lineage>
</organism>
<protein>
    <submittedName>
        <fullName evidence="2">Uncharacterized protein</fullName>
    </submittedName>
</protein>
<dbReference type="AlphaFoldDB" id="A0A4C1WKU6"/>
<name>A0A4C1WKU6_EUMVA</name>
<dbReference type="Proteomes" id="UP000299102">
    <property type="component" value="Unassembled WGS sequence"/>
</dbReference>